<reference evidence="2 3" key="1">
    <citation type="submission" date="2022-06" db="EMBL/GenBank/DDBJ databases">
        <title>Genomic Encyclopedia of Archaeal and Bacterial Type Strains, Phase II (KMG-II): from individual species to whole genera.</title>
        <authorList>
            <person name="Goeker M."/>
        </authorList>
    </citation>
    <scope>NUCLEOTIDE SEQUENCE [LARGE SCALE GENOMIC DNA]</scope>
    <source>
        <strain evidence="2 3">DSM 44255</strain>
    </source>
</reference>
<keyword evidence="1" id="KW-0472">Membrane</keyword>
<keyword evidence="1" id="KW-0812">Transmembrane</keyword>
<keyword evidence="3" id="KW-1185">Reference proteome</keyword>
<evidence type="ECO:0000313" key="3">
    <source>
        <dbReference type="Proteomes" id="UP001205185"/>
    </source>
</evidence>
<feature type="transmembrane region" description="Helical" evidence="1">
    <location>
        <begin position="185"/>
        <end position="204"/>
    </location>
</feature>
<dbReference type="EMBL" id="JAMTCO010000012">
    <property type="protein sequence ID" value="MCP2272310.1"/>
    <property type="molecule type" value="Genomic_DNA"/>
</dbReference>
<evidence type="ECO:0000313" key="2">
    <source>
        <dbReference type="EMBL" id="MCP2272310.1"/>
    </source>
</evidence>
<gene>
    <name evidence="2" type="ORF">LV75_004836</name>
</gene>
<dbReference type="RefSeq" id="WP_253889237.1">
    <property type="nucleotide sequence ID" value="NZ_BAAAVB010000001.1"/>
</dbReference>
<feature type="transmembrane region" description="Helical" evidence="1">
    <location>
        <begin position="155"/>
        <end position="173"/>
    </location>
</feature>
<comment type="caution">
    <text evidence="2">The sequence shown here is derived from an EMBL/GenBank/DDBJ whole genome shotgun (WGS) entry which is preliminary data.</text>
</comment>
<name>A0ABT1II29_9PSEU</name>
<keyword evidence="1" id="KW-1133">Transmembrane helix</keyword>
<proteinExistence type="predicted"/>
<accession>A0ABT1II29</accession>
<protein>
    <submittedName>
        <fullName evidence="2">Uncharacterized protein</fullName>
    </submittedName>
</protein>
<organism evidence="2 3">
    <name type="scientific">Actinokineospora diospyrosa</name>
    <dbReference type="NCBI Taxonomy" id="103728"/>
    <lineage>
        <taxon>Bacteria</taxon>
        <taxon>Bacillati</taxon>
        <taxon>Actinomycetota</taxon>
        <taxon>Actinomycetes</taxon>
        <taxon>Pseudonocardiales</taxon>
        <taxon>Pseudonocardiaceae</taxon>
        <taxon>Actinokineospora</taxon>
    </lineage>
</organism>
<sequence>MPVTTSRFTARSALPGALLLALFGICLALVVTSPTREYEQIHDIAVHNGQDAWLSLPRAAMSCVQVGLVETCVVDVVGRPLEVAMTQPASETGPISCTARYDGKPRMCEATFAYGPSGDGAAARLPAGIGLSTAEVDRLATETPRLSLPAGPRRFLVVATGSLAVIAALVAGYGGRRPTEEPRTLVWTTGLGWLVLLVFATALLGGSLNAVVLFAASFAGVLLVFWQWTLTRPGLRHGLGRAAGAFAVTAVTSSVALYAFLLAGAFIV</sequence>
<dbReference type="Proteomes" id="UP001205185">
    <property type="component" value="Unassembled WGS sequence"/>
</dbReference>
<feature type="transmembrane region" description="Helical" evidence="1">
    <location>
        <begin position="210"/>
        <end position="230"/>
    </location>
</feature>
<feature type="transmembrane region" description="Helical" evidence="1">
    <location>
        <begin position="242"/>
        <end position="267"/>
    </location>
</feature>
<evidence type="ECO:0000256" key="1">
    <source>
        <dbReference type="SAM" id="Phobius"/>
    </source>
</evidence>